<protein>
    <recommendedName>
        <fullName evidence="3">Late control protein</fullName>
    </recommendedName>
</protein>
<dbReference type="SUPFAM" id="SSF69279">
    <property type="entry name" value="Phage tail proteins"/>
    <property type="match status" value="1"/>
</dbReference>
<gene>
    <name evidence="1" type="ORF">CJD36_019835</name>
</gene>
<reference evidence="1 2" key="1">
    <citation type="submission" date="2018-01" db="EMBL/GenBank/DDBJ databases">
        <title>A novel member of the phylum Bacteroidetes isolated from glacier ice.</title>
        <authorList>
            <person name="Liu Q."/>
            <person name="Xin Y.-H."/>
        </authorList>
    </citation>
    <scope>NUCLEOTIDE SEQUENCE [LARGE SCALE GENOMIC DNA]</scope>
    <source>
        <strain evidence="1 2">RB1R16</strain>
    </source>
</reference>
<dbReference type="AlphaFoldDB" id="A0A2S7SRF7"/>
<name>A0A2S7SRF7_9BACT</name>
<dbReference type="Proteomes" id="UP000239872">
    <property type="component" value="Unassembled WGS sequence"/>
</dbReference>
<dbReference type="RefSeq" id="WP_105040943.1">
    <property type="nucleotide sequence ID" value="NZ_PPSL01000006.1"/>
</dbReference>
<evidence type="ECO:0000313" key="1">
    <source>
        <dbReference type="EMBL" id="PQJ09493.1"/>
    </source>
</evidence>
<accession>A0A2S7SRF7</accession>
<dbReference type="OrthoDB" id="1065075at2"/>
<organism evidence="1 2">
    <name type="scientific">Flavipsychrobacter stenotrophus</name>
    <dbReference type="NCBI Taxonomy" id="2077091"/>
    <lineage>
        <taxon>Bacteria</taxon>
        <taxon>Pseudomonadati</taxon>
        <taxon>Bacteroidota</taxon>
        <taxon>Chitinophagia</taxon>
        <taxon>Chitinophagales</taxon>
        <taxon>Chitinophagaceae</taxon>
        <taxon>Flavipsychrobacter</taxon>
    </lineage>
</organism>
<evidence type="ECO:0008006" key="3">
    <source>
        <dbReference type="Google" id="ProtNLM"/>
    </source>
</evidence>
<evidence type="ECO:0000313" key="2">
    <source>
        <dbReference type="Proteomes" id="UP000239872"/>
    </source>
</evidence>
<proteinExistence type="predicted"/>
<keyword evidence="2" id="KW-1185">Reference proteome</keyword>
<sequence length="338" mass="37507">MFVLSSKITIGGFSFSGVMNARINRSVHSAADACNLMLPSLARVKRKNGGTSAVETLSNVFAEGDKIKVELGYNGQLKTEFEGFVKGLMPGDQLTIECEGYNRLLRLNKNLKGFYASTSVKELLDKAVKGTEIELYVQDDIALKNITLDNAGGTDIISEIRKICQNVITIFFITPKKLWCGLTYTAYHEGVDPFAIGGVKYRIGYNCMRDNRLKIKTPSEPVQVLFGGTLATGRRIATESEKKVLGNKVKAINNNIPDVANMKRIANEMQYQKNYTGFEGRISGYLQPYCQPGYKMYIQDSRYPESAGFYMAESTEVTFGTSGAWRNVEVGPKMSFKS</sequence>
<comment type="caution">
    <text evidence="1">The sequence shown here is derived from an EMBL/GenBank/DDBJ whole genome shotgun (WGS) entry which is preliminary data.</text>
</comment>
<dbReference type="EMBL" id="PPSL01000006">
    <property type="protein sequence ID" value="PQJ09493.1"/>
    <property type="molecule type" value="Genomic_DNA"/>
</dbReference>